<dbReference type="Gene3D" id="2.30.130.10">
    <property type="entry name" value="PUA domain"/>
    <property type="match status" value="1"/>
</dbReference>
<dbReference type="Pfam" id="PF14810">
    <property type="entry name" value="TGT_C2"/>
    <property type="match status" value="1"/>
</dbReference>
<evidence type="ECO:0000259" key="1">
    <source>
        <dbReference type="SMART" id="SM00359"/>
    </source>
</evidence>
<dbReference type="Pfam" id="PF01472">
    <property type="entry name" value="PUA"/>
    <property type="match status" value="1"/>
</dbReference>
<dbReference type="PROSITE" id="PS50890">
    <property type="entry name" value="PUA"/>
    <property type="match status" value="1"/>
</dbReference>
<gene>
    <name evidence="2" type="ORF">ASZ90_012729</name>
</gene>
<dbReference type="InterPro" id="IPR004521">
    <property type="entry name" value="Uncharacterised_CHP00451"/>
</dbReference>
<dbReference type="GO" id="GO:0016740">
    <property type="term" value="F:transferase activity"/>
    <property type="evidence" value="ECO:0007669"/>
    <property type="project" value="UniProtKB-KW"/>
</dbReference>
<feature type="domain" description="PUA" evidence="1">
    <location>
        <begin position="75"/>
        <end position="149"/>
    </location>
</feature>
<dbReference type="InterPro" id="IPR036974">
    <property type="entry name" value="PUA_sf"/>
</dbReference>
<proteinExistence type="predicted"/>
<dbReference type="NCBIfam" id="TIGR00451">
    <property type="entry name" value="unchar_dom_2"/>
    <property type="match status" value="1"/>
</dbReference>
<organism evidence="2">
    <name type="scientific">hydrocarbon metagenome</name>
    <dbReference type="NCBI Taxonomy" id="938273"/>
    <lineage>
        <taxon>unclassified sequences</taxon>
        <taxon>metagenomes</taxon>
        <taxon>ecological metagenomes</taxon>
    </lineage>
</organism>
<dbReference type="InterPro" id="IPR029402">
    <property type="entry name" value="TGT_C2"/>
</dbReference>
<dbReference type="SUPFAM" id="SSF88697">
    <property type="entry name" value="PUA domain-like"/>
    <property type="match status" value="1"/>
</dbReference>
<dbReference type="InterPro" id="IPR002478">
    <property type="entry name" value="PUA"/>
</dbReference>
<dbReference type="AlphaFoldDB" id="A0A0W8F9N3"/>
<dbReference type="Gene3D" id="3.10.450.90">
    <property type="entry name" value="ArcTGT, C2 domain"/>
    <property type="match status" value="1"/>
</dbReference>
<evidence type="ECO:0000313" key="2">
    <source>
        <dbReference type="EMBL" id="KUG17557.1"/>
    </source>
</evidence>
<name>A0A0W8F9N3_9ZZZZ</name>
<dbReference type="InterPro" id="IPR015947">
    <property type="entry name" value="PUA-like_sf"/>
</dbReference>
<dbReference type="GO" id="GO:0003723">
    <property type="term" value="F:RNA binding"/>
    <property type="evidence" value="ECO:0007669"/>
    <property type="project" value="InterPro"/>
</dbReference>
<dbReference type="InterPro" id="IPR038250">
    <property type="entry name" value="TGT_C2_sf"/>
</dbReference>
<accession>A0A0W8F9N3</accession>
<dbReference type="EMBL" id="LNQE01001433">
    <property type="protein sequence ID" value="KUG17557.1"/>
    <property type="molecule type" value="Genomic_DNA"/>
</dbReference>
<keyword evidence="2" id="KW-0808">Transferase</keyword>
<dbReference type="SUPFAM" id="SSF88802">
    <property type="entry name" value="Pre-PUA domain"/>
    <property type="match status" value="1"/>
</dbReference>
<comment type="caution">
    <text evidence="2">The sequence shown here is derived from an EMBL/GenBank/DDBJ whole genome shotgun (WGS) entry which is preliminary data.</text>
</comment>
<sequence length="150" mass="16649">MLIRARTIADYQFGRGSGSALFPDGTTYSLSKTRRLRYLYWEEERVATVRARDNLLTLSMIGAKRLHDLFCSPRLRVVASDDAAPFIAKGGNLFARHVIAVDPEIRSGEEVLVVDSQDRLLATGTAVLAPEEMMQIKRGLAVQARKAAEN</sequence>
<protein>
    <submittedName>
        <fullName evidence="2">Archaeosine trna-ribosyltransferase pua domain</fullName>
    </submittedName>
</protein>
<reference evidence="2" key="1">
    <citation type="journal article" date="2015" name="Proc. Natl. Acad. Sci. U.S.A.">
        <title>Networks of energetic and metabolic interactions define dynamics in microbial communities.</title>
        <authorList>
            <person name="Embree M."/>
            <person name="Liu J.K."/>
            <person name="Al-Bassam M.M."/>
            <person name="Zengler K."/>
        </authorList>
    </citation>
    <scope>NUCLEOTIDE SEQUENCE</scope>
</reference>
<dbReference type="SMART" id="SM00359">
    <property type="entry name" value="PUA"/>
    <property type="match status" value="1"/>
</dbReference>
<dbReference type="CDD" id="cd21149">
    <property type="entry name" value="PUA_archaeosine_TGT"/>
    <property type="match status" value="1"/>
</dbReference>